<dbReference type="RefSeq" id="WP_209633104.1">
    <property type="nucleotide sequence ID" value="NZ_JAGINW010000001.1"/>
</dbReference>
<feature type="compositionally biased region" description="Low complexity" evidence="1">
    <location>
        <begin position="9"/>
        <end position="24"/>
    </location>
</feature>
<dbReference type="EMBL" id="JAGINW010000001">
    <property type="protein sequence ID" value="MBP2319624.1"/>
    <property type="molecule type" value="Genomic_DNA"/>
</dbReference>
<evidence type="ECO:0000313" key="3">
    <source>
        <dbReference type="Proteomes" id="UP001519332"/>
    </source>
</evidence>
<dbReference type="Proteomes" id="UP001519332">
    <property type="component" value="Unassembled WGS sequence"/>
</dbReference>
<proteinExistence type="predicted"/>
<accession>A0ABS4T579</accession>
<reference evidence="2 3" key="1">
    <citation type="submission" date="2021-03" db="EMBL/GenBank/DDBJ databases">
        <title>Sequencing the genomes of 1000 actinobacteria strains.</title>
        <authorList>
            <person name="Klenk H.-P."/>
        </authorList>
    </citation>
    <scope>NUCLEOTIDE SEQUENCE [LARGE SCALE GENOMIC DNA]</scope>
    <source>
        <strain evidence="2 3">DSM 46670</strain>
    </source>
</reference>
<comment type="caution">
    <text evidence="2">The sequence shown here is derived from an EMBL/GenBank/DDBJ whole genome shotgun (WGS) entry which is preliminary data.</text>
</comment>
<evidence type="ECO:0000256" key="1">
    <source>
        <dbReference type="SAM" id="MobiDB-lite"/>
    </source>
</evidence>
<organism evidence="2 3">
    <name type="scientific">Kibdelosporangium banguiense</name>
    <dbReference type="NCBI Taxonomy" id="1365924"/>
    <lineage>
        <taxon>Bacteria</taxon>
        <taxon>Bacillati</taxon>
        <taxon>Actinomycetota</taxon>
        <taxon>Actinomycetes</taxon>
        <taxon>Pseudonocardiales</taxon>
        <taxon>Pseudonocardiaceae</taxon>
        <taxon>Kibdelosporangium</taxon>
    </lineage>
</organism>
<keyword evidence="3" id="KW-1185">Reference proteome</keyword>
<name>A0ABS4T579_9PSEU</name>
<protein>
    <submittedName>
        <fullName evidence="2">Uncharacterized protein</fullName>
    </submittedName>
</protein>
<gene>
    <name evidence="2" type="ORF">JOF56_000009</name>
</gene>
<sequence>MDAQDIGDRLGQQLLVGQRGQLDQPHPARERPAHLGGHSQGQSGLADPGHPGQRDQPHPPQQPRGKGDLPPATDKTGHLARQIPHRSR</sequence>
<feature type="region of interest" description="Disordered" evidence="1">
    <location>
        <begin position="1"/>
        <end position="88"/>
    </location>
</feature>
<evidence type="ECO:0000313" key="2">
    <source>
        <dbReference type="EMBL" id="MBP2319624.1"/>
    </source>
</evidence>